<feature type="region of interest" description="Disordered" evidence="1">
    <location>
        <begin position="178"/>
        <end position="337"/>
    </location>
</feature>
<feature type="compositionally biased region" description="Low complexity" evidence="1">
    <location>
        <begin position="302"/>
        <end position="323"/>
    </location>
</feature>
<feature type="compositionally biased region" description="Basic and acidic residues" evidence="1">
    <location>
        <begin position="189"/>
        <end position="204"/>
    </location>
</feature>
<organism evidence="3 4">
    <name type="scientific">Bugula neritina</name>
    <name type="common">Brown bryozoan</name>
    <name type="synonym">Sertularia neritina</name>
    <dbReference type="NCBI Taxonomy" id="10212"/>
    <lineage>
        <taxon>Eukaryota</taxon>
        <taxon>Metazoa</taxon>
        <taxon>Spiralia</taxon>
        <taxon>Lophotrochozoa</taxon>
        <taxon>Bryozoa</taxon>
        <taxon>Gymnolaemata</taxon>
        <taxon>Cheilostomatida</taxon>
        <taxon>Flustrina</taxon>
        <taxon>Buguloidea</taxon>
        <taxon>Bugulidae</taxon>
        <taxon>Bugula</taxon>
    </lineage>
</organism>
<evidence type="ECO:0000256" key="1">
    <source>
        <dbReference type="SAM" id="MobiDB-lite"/>
    </source>
</evidence>
<dbReference type="EMBL" id="VXIV02003148">
    <property type="protein sequence ID" value="KAF6020718.1"/>
    <property type="molecule type" value="Genomic_DNA"/>
</dbReference>
<evidence type="ECO:0000313" key="4">
    <source>
        <dbReference type="Proteomes" id="UP000593567"/>
    </source>
</evidence>
<dbReference type="GO" id="GO:0015629">
    <property type="term" value="C:actin cytoskeleton"/>
    <property type="evidence" value="ECO:0007669"/>
    <property type="project" value="TreeGrafter"/>
</dbReference>
<dbReference type="InterPro" id="IPR001849">
    <property type="entry name" value="PH_domain"/>
</dbReference>
<name>A0A7J7J5L0_BUGNE</name>
<dbReference type="PROSITE" id="PS50003">
    <property type="entry name" value="PH_DOMAIN"/>
    <property type="match status" value="2"/>
</dbReference>
<dbReference type="GO" id="GO:0051015">
    <property type="term" value="F:actin filament binding"/>
    <property type="evidence" value="ECO:0007669"/>
    <property type="project" value="TreeGrafter"/>
</dbReference>
<comment type="caution">
    <text evidence="3">The sequence shown here is derived from an EMBL/GenBank/DDBJ whole genome shotgun (WGS) entry which is preliminary data.</text>
</comment>
<dbReference type="InterPro" id="IPR011993">
    <property type="entry name" value="PH-like_dom_sf"/>
</dbReference>
<dbReference type="PANTHER" id="PTHR17271:SF1">
    <property type="entry name" value="PROTEIN OUTSPREAD"/>
    <property type="match status" value="1"/>
</dbReference>
<feature type="compositionally biased region" description="Basic and acidic residues" evidence="1">
    <location>
        <begin position="211"/>
        <end position="236"/>
    </location>
</feature>
<dbReference type="InterPro" id="IPR052223">
    <property type="entry name" value="Actin_Cytoskeleton_Reg"/>
</dbReference>
<dbReference type="SUPFAM" id="SSF50729">
    <property type="entry name" value="PH domain-like"/>
    <property type="match status" value="2"/>
</dbReference>
<dbReference type="PANTHER" id="PTHR17271">
    <property type="entry name" value="PLECKSTRIN HOMOLOGY PH DOMAIN-CONTAINING PROTEIN"/>
    <property type="match status" value="1"/>
</dbReference>
<keyword evidence="4" id="KW-1185">Reference proteome</keyword>
<dbReference type="SMART" id="SM00233">
    <property type="entry name" value="PH"/>
    <property type="match status" value="2"/>
</dbReference>
<reference evidence="3" key="1">
    <citation type="submission" date="2020-06" db="EMBL/GenBank/DDBJ databases">
        <title>Draft genome of Bugula neritina, a colonial animal packing powerful symbionts and potential medicines.</title>
        <authorList>
            <person name="Rayko M."/>
        </authorList>
    </citation>
    <scope>NUCLEOTIDE SEQUENCE [LARGE SCALE GENOMIC DNA]</scope>
    <source>
        <strain evidence="3">Kwan_BN1</strain>
    </source>
</reference>
<evidence type="ECO:0000259" key="2">
    <source>
        <dbReference type="PROSITE" id="PS50003"/>
    </source>
</evidence>
<dbReference type="Pfam" id="PF00169">
    <property type="entry name" value="PH"/>
    <property type="match status" value="2"/>
</dbReference>
<dbReference type="Proteomes" id="UP000593567">
    <property type="component" value="Unassembled WGS sequence"/>
</dbReference>
<proteinExistence type="predicted"/>
<dbReference type="Gene3D" id="2.30.29.30">
    <property type="entry name" value="Pleckstrin-homology domain (PH domain)/Phosphotyrosine-binding domain (PTB)"/>
    <property type="match status" value="2"/>
</dbReference>
<protein>
    <submittedName>
        <fullName evidence="3">MPRIP</fullName>
    </submittedName>
</protein>
<evidence type="ECO:0000313" key="3">
    <source>
        <dbReference type="EMBL" id="KAF6020718.1"/>
    </source>
</evidence>
<feature type="domain" description="PH" evidence="2">
    <location>
        <begin position="425"/>
        <end position="515"/>
    </location>
</feature>
<feature type="compositionally biased region" description="Basic residues" evidence="1">
    <location>
        <begin position="286"/>
        <end position="296"/>
    </location>
</feature>
<dbReference type="AlphaFoldDB" id="A0A7J7J5L0"/>
<feature type="domain" description="PH" evidence="2">
    <location>
        <begin position="41"/>
        <end position="148"/>
    </location>
</feature>
<sequence length="515" mass="56513">MAARCRKFVPNLFNKTKCQSCFGAKESHSAEALESSKAARKISKCAYLFVSPDLDFSNPLQRTKRWQRRFFILYDDGELTYSVDDNPSTIPQGSVDMNKCNDVFDAEEKTGHEYSIGISVPSKPTSYVKGTSRDEIRRWFDVLVMYPRSLTIKTKRSPGSKAGGIGVARHMSYYPAATEKSVSDDEDADSVHSKDSGDTYERSSRTRGRYKQRDMRRSKSEVRPSDLKLAEDEFNKKQQPGAGSKPTLSLPAVTHNQTSAVSKDRNIDGVQPRRVGEPETFSSVRSMKHRKAAKQHHSAEGSKSSSSATPTPTSTKPQTSSTSLLGGETANLASGLPVNRRLSIPNISSGPKLSEHTPLGRTSSAATVGNSAAAIGGGGANFSTFVYPPATPAATAPAVPLDANETDEHKIAKSEHAKKSMEKSPTVRKGWLLVRQDAQSNVWSKHWFVLSGSSLSYYKDAKAEDTNQIDGVIDVGNAYEVSTIKAERNHGFRIKTKEGGVYSISYDFWYPEKLD</sequence>
<accession>A0A7J7J5L0</accession>
<dbReference type="OrthoDB" id="9942268at2759"/>
<gene>
    <name evidence="3" type="ORF">EB796_020968</name>
</gene>